<dbReference type="AlphaFoldDB" id="A0A0G1YGJ4"/>
<accession>A0A0G1YGJ4</accession>
<name>A0A0G1YGJ4_9BACT</name>
<dbReference type="SUPFAM" id="SSF53448">
    <property type="entry name" value="Nucleotide-diphospho-sugar transferases"/>
    <property type="match status" value="1"/>
</dbReference>
<dbReference type="Gene3D" id="3.90.550.10">
    <property type="entry name" value="Spore Coat Polysaccharide Biosynthesis Protein SpsA, Chain A"/>
    <property type="match status" value="1"/>
</dbReference>
<organism evidence="2 3">
    <name type="scientific">Candidatus Magasanikbacteria bacterium GW2011_GWA2_56_11</name>
    <dbReference type="NCBI Taxonomy" id="1619044"/>
    <lineage>
        <taxon>Bacteria</taxon>
        <taxon>Candidatus Magasanikiibacteriota</taxon>
    </lineage>
</organism>
<dbReference type="PANTHER" id="PTHR48090">
    <property type="entry name" value="UNDECAPRENYL-PHOSPHATE 4-DEOXY-4-FORMAMIDO-L-ARABINOSE TRANSFERASE-RELATED"/>
    <property type="match status" value="1"/>
</dbReference>
<reference evidence="2 3" key="1">
    <citation type="journal article" date="2015" name="Nature">
        <title>rRNA introns, odd ribosomes, and small enigmatic genomes across a large radiation of phyla.</title>
        <authorList>
            <person name="Brown C.T."/>
            <person name="Hug L.A."/>
            <person name="Thomas B.C."/>
            <person name="Sharon I."/>
            <person name="Castelle C.J."/>
            <person name="Singh A."/>
            <person name="Wilkins M.J."/>
            <person name="Williams K.H."/>
            <person name="Banfield J.F."/>
        </authorList>
    </citation>
    <scope>NUCLEOTIDE SEQUENCE [LARGE SCALE GENOMIC DNA]</scope>
</reference>
<comment type="caution">
    <text evidence="2">The sequence shown here is derived from an EMBL/GenBank/DDBJ whole genome shotgun (WGS) entry which is preliminary data.</text>
</comment>
<protein>
    <submittedName>
        <fullName evidence="2">Dolichyl-phosphate mannose synthase related protein</fullName>
    </submittedName>
</protein>
<dbReference type="Proteomes" id="UP000033870">
    <property type="component" value="Unassembled WGS sequence"/>
</dbReference>
<dbReference type="EMBL" id="LCRX01000006">
    <property type="protein sequence ID" value="KKW42563.1"/>
    <property type="molecule type" value="Genomic_DNA"/>
</dbReference>
<gene>
    <name evidence="2" type="ORF">UY92_C0006G0124</name>
</gene>
<dbReference type="Pfam" id="PF00535">
    <property type="entry name" value="Glycos_transf_2"/>
    <property type="match status" value="1"/>
</dbReference>
<dbReference type="STRING" id="1619044.UY92_C0006G0124"/>
<dbReference type="CDD" id="cd04179">
    <property type="entry name" value="DPM_DPG-synthase_like"/>
    <property type="match status" value="1"/>
</dbReference>
<dbReference type="InterPro" id="IPR029044">
    <property type="entry name" value="Nucleotide-diphossugar_trans"/>
</dbReference>
<evidence type="ECO:0000313" key="2">
    <source>
        <dbReference type="EMBL" id="KKW42563.1"/>
    </source>
</evidence>
<feature type="domain" description="Glycosyltransferase 2-like" evidence="1">
    <location>
        <begin position="5"/>
        <end position="165"/>
    </location>
</feature>
<evidence type="ECO:0000259" key="1">
    <source>
        <dbReference type="Pfam" id="PF00535"/>
    </source>
</evidence>
<dbReference type="PANTHER" id="PTHR48090:SF7">
    <property type="entry name" value="RFBJ PROTEIN"/>
    <property type="match status" value="1"/>
</dbReference>
<proteinExistence type="predicted"/>
<dbReference type="InterPro" id="IPR001173">
    <property type="entry name" value="Glyco_trans_2-like"/>
</dbReference>
<evidence type="ECO:0000313" key="3">
    <source>
        <dbReference type="Proteomes" id="UP000033870"/>
    </source>
</evidence>
<sequence>MEKLSVIIPVYNELATIAEIIRRVEEAKIPVVKEIILVDDGSTDGSREYLRQLSGRHTVVLHEKNRGKGAAVRSGLERATGRWIIVQDADLEYDPADYGRLLRALQESRADAVYGSRNLQPNSRSSRRYYYGGRLITALMNLLFGSRLTDVNTCYKLFNAAALRCLQVESDRFSFCEEVTAKLLRQGSVIREIPISYHPRTFAEGKKIRFHDGIAAVAVILKHRFRR</sequence>
<dbReference type="InterPro" id="IPR050256">
    <property type="entry name" value="Glycosyltransferase_2"/>
</dbReference>